<reference evidence="2 3" key="1">
    <citation type="submission" date="2023-01" db="EMBL/GenBank/DDBJ databases">
        <title>Novel species of the genus Vogesella isolated from rivers.</title>
        <authorList>
            <person name="Lu H."/>
        </authorList>
    </citation>
    <scope>NUCLEOTIDE SEQUENCE [LARGE SCALE GENOMIC DNA]</scope>
    <source>
        <strain evidence="2 3">DC21W</strain>
    </source>
</reference>
<proteinExistence type="predicted"/>
<dbReference type="RefSeq" id="WP_272750778.1">
    <property type="nucleotide sequence ID" value="NZ_JAQQLF010000004.1"/>
</dbReference>
<feature type="signal peptide" evidence="1">
    <location>
        <begin position="1"/>
        <end position="20"/>
    </location>
</feature>
<accession>A0ABT5IV27</accession>
<sequence>MTRYTLLAAALLAMPLAAHAGDTTIAAGSEYRFVTRMPTGLGPGLALDYIKSDNKDSQGNKPSFGAAGVMVGLPVPMLLRVDLGGKLVYLEANGPASAAMAGGRLTVDLPMSAEAFVHGFYAGAGASSGTVTQVTDTMAGVRWSPLKMVGIEVGYRTVEVKREDGRRNIKLADGAYAGVSAAF</sequence>
<keyword evidence="3" id="KW-1185">Reference proteome</keyword>
<evidence type="ECO:0000313" key="3">
    <source>
        <dbReference type="Proteomes" id="UP001219956"/>
    </source>
</evidence>
<dbReference type="Proteomes" id="UP001219956">
    <property type="component" value="Unassembled WGS sequence"/>
</dbReference>
<dbReference type="Pfam" id="PF07437">
    <property type="entry name" value="YfaZ"/>
    <property type="match status" value="1"/>
</dbReference>
<gene>
    <name evidence="2" type="ORF">PQU95_03910</name>
</gene>
<evidence type="ECO:0000313" key="2">
    <source>
        <dbReference type="EMBL" id="MDC7716368.1"/>
    </source>
</evidence>
<dbReference type="InterPro" id="IPR009998">
    <property type="entry name" value="YfaZ"/>
</dbReference>
<evidence type="ECO:0000256" key="1">
    <source>
        <dbReference type="SAM" id="SignalP"/>
    </source>
</evidence>
<comment type="caution">
    <text evidence="2">The sequence shown here is derived from an EMBL/GenBank/DDBJ whole genome shotgun (WGS) entry which is preliminary data.</text>
</comment>
<dbReference type="EMBL" id="JAQQLF010000004">
    <property type="protein sequence ID" value="MDC7716368.1"/>
    <property type="molecule type" value="Genomic_DNA"/>
</dbReference>
<feature type="chain" id="PRO_5046468926" evidence="1">
    <location>
        <begin position="21"/>
        <end position="183"/>
    </location>
</feature>
<organism evidence="2 3">
    <name type="scientific">Vogesella aquatica</name>
    <dbReference type="NCBI Taxonomy" id="2984206"/>
    <lineage>
        <taxon>Bacteria</taxon>
        <taxon>Pseudomonadati</taxon>
        <taxon>Pseudomonadota</taxon>
        <taxon>Betaproteobacteria</taxon>
        <taxon>Neisseriales</taxon>
        <taxon>Chromobacteriaceae</taxon>
        <taxon>Vogesella</taxon>
    </lineage>
</organism>
<keyword evidence="1" id="KW-0732">Signal</keyword>
<name>A0ABT5IV27_9NEIS</name>
<protein>
    <submittedName>
        <fullName evidence="2">YfaZ family outer membrane protein</fullName>
    </submittedName>
</protein>